<accession>A0A4T0WWZ4</accession>
<evidence type="ECO:0000313" key="5">
    <source>
        <dbReference type="Proteomes" id="UP000307173"/>
    </source>
</evidence>
<dbReference type="EMBL" id="SELW01000641">
    <property type="protein sequence ID" value="TID16672.1"/>
    <property type="molecule type" value="Genomic_DNA"/>
</dbReference>
<dbReference type="GO" id="GO:0006654">
    <property type="term" value="P:phosphatidic acid biosynthetic process"/>
    <property type="evidence" value="ECO:0007669"/>
    <property type="project" value="TreeGrafter"/>
</dbReference>
<gene>
    <name evidence="4" type="ORF">CANINC_004124</name>
</gene>
<comment type="similarity">
    <text evidence="1">Belongs to the peptidase S33 family. ABHD4/ABHD5 subfamily.</text>
</comment>
<proteinExistence type="inferred from homology"/>
<dbReference type="Proteomes" id="UP000307173">
    <property type="component" value="Unassembled WGS sequence"/>
</dbReference>
<protein>
    <recommendedName>
        <fullName evidence="3">AB hydrolase-1 domain-containing protein</fullName>
    </recommendedName>
</protein>
<evidence type="ECO:0000259" key="3">
    <source>
        <dbReference type="Pfam" id="PF12697"/>
    </source>
</evidence>
<keyword evidence="5" id="KW-1185">Reference proteome</keyword>
<dbReference type="SUPFAM" id="SSF53474">
    <property type="entry name" value="alpha/beta-Hydrolases"/>
    <property type="match status" value="1"/>
</dbReference>
<sequence length="450" mass="51846">MNATNQANAIEAELNPESPAASHTYKKPTAPTSVPLSQISVKLFPMSMMDSFKDYFSSKSIKEVQEELLSTLPFYPEPSKDHSAEVVNFKSPNSIVFPDINEFHVKPKKEFDNPKHLVFIHGYGAGLGFFIKNVEDLAERHPNWHIHAIDLPGYGCSTRVRFPYDIPTDDYKTVEKLFTVPLRDWFDYHSLNEKNTITVAHSMGGYLSLALQINEVNKDGYINDEEFKFIKPKFWSSGLEKKFEGQKSYFKSLYSKEGNVRRFWDTLVLVSPGGIMYHDEEGLQKRIPSWFSKLWNMNISPFSLVRNTGPFGPMLVSGWTSRRFALPELFDDKSRELMHNYTYSIFNARGSGEYMLNYFLAPGAFPRCPMVNRVKELKEYAGKTVWLYGSHDWMDYRGGIESCEKLAEVGSKDCRVEIVPHAGHHIYLDSFKRFNDIISSEMTDFEKRVK</sequence>
<organism evidence="4 5">
    <name type="scientific">Pichia inconspicua</name>
    <dbReference type="NCBI Taxonomy" id="52247"/>
    <lineage>
        <taxon>Eukaryota</taxon>
        <taxon>Fungi</taxon>
        <taxon>Dikarya</taxon>
        <taxon>Ascomycota</taxon>
        <taxon>Saccharomycotina</taxon>
        <taxon>Pichiomycetes</taxon>
        <taxon>Pichiales</taxon>
        <taxon>Pichiaceae</taxon>
        <taxon>Pichia</taxon>
    </lineage>
</organism>
<dbReference type="Pfam" id="PF12697">
    <property type="entry name" value="Abhydrolase_6"/>
    <property type="match status" value="1"/>
</dbReference>
<dbReference type="GO" id="GO:0005743">
    <property type="term" value="C:mitochondrial inner membrane"/>
    <property type="evidence" value="ECO:0007669"/>
    <property type="project" value="TreeGrafter"/>
</dbReference>
<dbReference type="InterPro" id="IPR029058">
    <property type="entry name" value="AB_hydrolase_fold"/>
</dbReference>
<dbReference type="AlphaFoldDB" id="A0A4T0WWZ4"/>
<feature type="region of interest" description="Disordered" evidence="2">
    <location>
        <begin position="1"/>
        <end position="32"/>
    </location>
</feature>
<dbReference type="GO" id="GO:0055088">
    <property type="term" value="P:lipid homeostasis"/>
    <property type="evidence" value="ECO:0007669"/>
    <property type="project" value="TreeGrafter"/>
</dbReference>
<dbReference type="Gene3D" id="3.40.50.1820">
    <property type="entry name" value="alpha/beta hydrolase"/>
    <property type="match status" value="2"/>
</dbReference>
<feature type="domain" description="AB hydrolase-1" evidence="3">
    <location>
        <begin position="117"/>
        <end position="436"/>
    </location>
</feature>
<dbReference type="PANTHER" id="PTHR42886">
    <property type="entry name" value="RE40534P-RELATED"/>
    <property type="match status" value="1"/>
</dbReference>
<dbReference type="PANTHER" id="PTHR42886:SF29">
    <property type="entry name" value="PUMMELIG, ISOFORM A"/>
    <property type="match status" value="1"/>
</dbReference>
<dbReference type="GO" id="GO:0035965">
    <property type="term" value="P:cardiolipin acyl-chain remodeling"/>
    <property type="evidence" value="ECO:0007669"/>
    <property type="project" value="TreeGrafter"/>
</dbReference>
<evidence type="ECO:0000313" key="4">
    <source>
        <dbReference type="EMBL" id="TID16672.1"/>
    </source>
</evidence>
<dbReference type="OrthoDB" id="7457040at2759"/>
<dbReference type="GO" id="GO:0042171">
    <property type="term" value="F:lysophosphatidic acid acyltransferase activity"/>
    <property type="evidence" value="ECO:0007669"/>
    <property type="project" value="TreeGrafter"/>
</dbReference>
<dbReference type="InterPro" id="IPR000073">
    <property type="entry name" value="AB_hydrolase_1"/>
</dbReference>
<dbReference type="GO" id="GO:0004623">
    <property type="term" value="F:phospholipase A2 activity"/>
    <property type="evidence" value="ECO:0007669"/>
    <property type="project" value="TreeGrafter"/>
</dbReference>
<dbReference type="STRING" id="52247.A0A4T0WWZ4"/>
<reference evidence="4 5" key="1">
    <citation type="journal article" date="2019" name="Front. Genet.">
        <title>Whole-Genome Sequencing of the Opportunistic Yeast Pathogen Candida inconspicua Uncovers Its Hybrid Origin.</title>
        <authorList>
            <person name="Mixao V."/>
            <person name="Hansen A.P."/>
            <person name="Saus E."/>
            <person name="Boekhout T."/>
            <person name="Lass-Florl C."/>
            <person name="Gabaldon T."/>
        </authorList>
    </citation>
    <scope>NUCLEOTIDE SEQUENCE [LARGE SCALE GENOMIC DNA]</scope>
    <source>
        <strain evidence="4 5">CBS 180</strain>
    </source>
</reference>
<evidence type="ECO:0000256" key="1">
    <source>
        <dbReference type="ARBA" id="ARBA00038097"/>
    </source>
</evidence>
<name>A0A4T0WWZ4_9ASCO</name>
<comment type="caution">
    <text evidence="4">The sequence shown here is derived from an EMBL/GenBank/DDBJ whole genome shotgun (WGS) entry which is preliminary data.</text>
</comment>
<evidence type="ECO:0000256" key="2">
    <source>
        <dbReference type="SAM" id="MobiDB-lite"/>
    </source>
</evidence>